<comment type="caution">
    <text evidence="1">The sequence shown here is derived from an EMBL/GenBank/DDBJ whole genome shotgun (WGS) entry which is preliminary data.</text>
</comment>
<keyword evidence="2" id="KW-1185">Reference proteome</keyword>
<gene>
    <name evidence="1" type="ORF">Q4Q40_18235</name>
</gene>
<dbReference type="RefSeq" id="WP_303303406.1">
    <property type="nucleotide sequence ID" value="NZ_BAABDA010000004.1"/>
</dbReference>
<name>A0ABT8WSJ5_9FLAO</name>
<dbReference type="Proteomes" id="UP001176806">
    <property type="component" value="Unassembled WGS sequence"/>
</dbReference>
<evidence type="ECO:0000313" key="1">
    <source>
        <dbReference type="EMBL" id="MDO5976143.1"/>
    </source>
</evidence>
<protein>
    <submittedName>
        <fullName evidence="1">Uncharacterized protein</fullName>
    </submittedName>
</protein>
<sequence>MKLITQNSEKKAQSVFNFLGKEKNKRVFSTAFICALLFFTINLISAQTDDMKDNYKAFNASGHLKNMHTWHGFVVHPGAVFATSLEYNSRNEKFTFGVWGGASFTSIDVVNKNTGENVSANYKEFSIYTVYRFSDTFFIEAVSHNNYTGVEERGDKLHYWSYDKTQGYNFVDINFGYNITPNTLLYLATIVNGGSGDYEEQTDGSLKNSWTHYFEVKSKVWEKEDSNLSLFAGGAWSFITDKTFYTEGAGNLINVGASFGKNINLGNYKMPIEVTAMWNPEKEITVLQLDITLF</sequence>
<evidence type="ECO:0000313" key="2">
    <source>
        <dbReference type="Proteomes" id="UP001176806"/>
    </source>
</evidence>
<accession>A0ABT8WSJ5</accession>
<reference evidence="1" key="1">
    <citation type="submission" date="2023-07" db="EMBL/GenBank/DDBJ databases">
        <title>Two novel species in the genus Flavivirga.</title>
        <authorList>
            <person name="Kwon K."/>
        </authorList>
    </citation>
    <scope>NUCLEOTIDE SEQUENCE</scope>
    <source>
        <strain evidence="1">KACC 14158</strain>
    </source>
</reference>
<organism evidence="1 2">
    <name type="scientific">Flavivirga jejuensis</name>
    <dbReference type="NCBI Taxonomy" id="870487"/>
    <lineage>
        <taxon>Bacteria</taxon>
        <taxon>Pseudomonadati</taxon>
        <taxon>Bacteroidota</taxon>
        <taxon>Flavobacteriia</taxon>
        <taxon>Flavobacteriales</taxon>
        <taxon>Flavobacteriaceae</taxon>
        <taxon>Flavivirga</taxon>
    </lineage>
</organism>
<dbReference type="EMBL" id="JAUOEL010000007">
    <property type="protein sequence ID" value="MDO5976143.1"/>
    <property type="molecule type" value="Genomic_DNA"/>
</dbReference>
<proteinExistence type="predicted"/>